<dbReference type="InterPro" id="IPR008576">
    <property type="entry name" value="MeTrfase_NTM1"/>
</dbReference>
<proteinExistence type="inferred from homology"/>
<dbReference type="InterPro" id="IPR029063">
    <property type="entry name" value="SAM-dependent_MTases_sf"/>
</dbReference>
<dbReference type="SUPFAM" id="SSF53335">
    <property type="entry name" value="S-adenosyl-L-methionine-dependent methyltransferases"/>
    <property type="match status" value="1"/>
</dbReference>
<protein>
    <recommendedName>
        <fullName evidence="6">Alpha N-terminal protein methyltransferase 1</fullName>
        <ecNumber evidence="5">2.1.1.244</ecNumber>
    </recommendedName>
    <alternativeName>
        <fullName evidence="7">X-Pro-Lys N-terminal protein methyltransferase 1</fullName>
    </alternativeName>
</protein>
<evidence type="ECO:0000256" key="4">
    <source>
        <dbReference type="ARBA" id="ARBA00022691"/>
    </source>
</evidence>
<evidence type="ECO:0000256" key="2">
    <source>
        <dbReference type="ARBA" id="ARBA00022603"/>
    </source>
</evidence>
<keyword evidence="13" id="KW-1185">Reference proteome</keyword>
<evidence type="ECO:0000256" key="11">
    <source>
        <dbReference type="PIRSR" id="PIRSR016958-1"/>
    </source>
</evidence>
<dbReference type="GO" id="GO:0005737">
    <property type="term" value="C:cytoplasm"/>
    <property type="evidence" value="ECO:0007669"/>
    <property type="project" value="TreeGrafter"/>
</dbReference>
<evidence type="ECO:0000256" key="6">
    <source>
        <dbReference type="ARBA" id="ARBA00039449"/>
    </source>
</evidence>
<feature type="binding site" evidence="11">
    <location>
        <position position="170"/>
    </location>
    <ligand>
        <name>S-adenosyl-L-methionine</name>
        <dbReference type="ChEBI" id="CHEBI:59789"/>
    </ligand>
</feature>
<dbReference type="FunFam" id="3.40.50.150:FF:000025">
    <property type="entry name" value="N-terminal Xaa-Pro-Lys N-methyltransferase 1"/>
    <property type="match status" value="1"/>
</dbReference>
<dbReference type="CDD" id="cd02440">
    <property type="entry name" value="AdoMet_MTases"/>
    <property type="match status" value="1"/>
</dbReference>
<evidence type="ECO:0000256" key="9">
    <source>
        <dbReference type="ARBA" id="ARBA00047885"/>
    </source>
</evidence>
<dbReference type="PANTHER" id="PTHR12753:SF0">
    <property type="entry name" value="ALPHA N-TERMINAL PROTEIN METHYLTRANSFERASE 1"/>
    <property type="match status" value="1"/>
</dbReference>
<evidence type="ECO:0000256" key="8">
    <source>
        <dbReference type="ARBA" id="ARBA00047306"/>
    </source>
</evidence>
<dbReference type="EC" id="2.1.1.244" evidence="5"/>
<evidence type="ECO:0000256" key="7">
    <source>
        <dbReference type="ARBA" id="ARBA00043129"/>
    </source>
</evidence>
<gene>
    <name evidence="12" type="primary">Cni-homt-1</name>
    <name evidence="12" type="synonym">Cnig_chr_I.g1265</name>
    <name evidence="12" type="ORF">B9Z55_001265</name>
</gene>
<dbReference type="Pfam" id="PF05891">
    <property type="entry name" value="Methyltransf_PK"/>
    <property type="match status" value="1"/>
</dbReference>
<comment type="catalytic activity">
    <reaction evidence="8">
        <text>N-terminal L-seryl-L-prolyl-L-lysyl-[protein] + 3 S-adenosyl-L-methionine = N-terminal N,N,N-trimethyl-L-seryl-L-prolyl-L-lysyl-[protein] + 3 S-adenosyl-L-homocysteine + 3 H(+)</text>
        <dbReference type="Rhea" id="RHEA:54724"/>
        <dbReference type="Rhea" id="RHEA-COMP:13789"/>
        <dbReference type="Rhea" id="RHEA-COMP:13973"/>
        <dbReference type="ChEBI" id="CHEBI:15378"/>
        <dbReference type="ChEBI" id="CHEBI:57856"/>
        <dbReference type="ChEBI" id="CHEBI:59789"/>
        <dbReference type="ChEBI" id="CHEBI:138061"/>
        <dbReference type="ChEBI" id="CHEBI:138317"/>
        <dbReference type="EC" id="2.1.1.244"/>
    </reaction>
</comment>
<evidence type="ECO:0000256" key="1">
    <source>
        <dbReference type="ARBA" id="ARBA00009059"/>
    </source>
</evidence>
<dbReference type="STRING" id="1611254.A0A2G5VEV9"/>
<dbReference type="Gene3D" id="3.40.50.150">
    <property type="entry name" value="Vaccinia Virus protein VP39"/>
    <property type="match status" value="1"/>
</dbReference>
<accession>A0A2G5VEV9</accession>
<evidence type="ECO:0000256" key="10">
    <source>
        <dbReference type="ARBA" id="ARBA00048167"/>
    </source>
</evidence>
<dbReference type="EMBL" id="PDUG01000001">
    <property type="protein sequence ID" value="PIC50319.1"/>
    <property type="molecule type" value="Genomic_DNA"/>
</dbReference>
<dbReference type="GO" id="GO:0071885">
    <property type="term" value="F:N-terminal protein N-methyltransferase activity"/>
    <property type="evidence" value="ECO:0007669"/>
    <property type="project" value="UniProtKB-EC"/>
</dbReference>
<dbReference type="PANTHER" id="PTHR12753">
    <property type="entry name" value="AD-003 - RELATED"/>
    <property type="match status" value="1"/>
</dbReference>
<evidence type="ECO:0000313" key="13">
    <source>
        <dbReference type="Proteomes" id="UP000230233"/>
    </source>
</evidence>
<comment type="catalytic activity">
    <reaction evidence="9">
        <text>N-terminal L-prolyl-L-prolyl-L-lysyl-[protein] + 2 S-adenosyl-L-methionine = N-terminal N,N-dimethyl-L-prolyl-L-prolyl-L-lysyl-[protein] + 2 S-adenosyl-L-homocysteine + 2 H(+)</text>
        <dbReference type="Rhea" id="RHEA:54736"/>
        <dbReference type="Rhea" id="RHEA-COMP:13787"/>
        <dbReference type="Rhea" id="RHEA-COMP:13974"/>
        <dbReference type="ChEBI" id="CHEBI:15378"/>
        <dbReference type="ChEBI" id="CHEBI:57856"/>
        <dbReference type="ChEBI" id="CHEBI:59789"/>
        <dbReference type="ChEBI" id="CHEBI:138059"/>
        <dbReference type="ChEBI" id="CHEBI:138318"/>
        <dbReference type="EC" id="2.1.1.244"/>
    </reaction>
</comment>
<evidence type="ECO:0000256" key="5">
    <source>
        <dbReference type="ARBA" id="ARBA00039112"/>
    </source>
</evidence>
<keyword evidence="3" id="KW-0808">Transferase</keyword>
<name>A0A2G5VEV9_9PELO</name>
<reference evidence="13" key="1">
    <citation type="submission" date="2017-10" db="EMBL/GenBank/DDBJ databases">
        <title>Rapid genome shrinkage in a self-fertile nematode reveals novel sperm competition proteins.</title>
        <authorList>
            <person name="Yin D."/>
            <person name="Schwarz E.M."/>
            <person name="Thomas C.G."/>
            <person name="Felde R.L."/>
            <person name="Korf I.F."/>
            <person name="Cutter A.D."/>
            <person name="Schartner C.M."/>
            <person name="Ralston E.J."/>
            <person name="Meyer B.J."/>
            <person name="Haag E.S."/>
        </authorList>
    </citation>
    <scope>NUCLEOTIDE SEQUENCE [LARGE SCALE GENOMIC DNA]</scope>
    <source>
        <strain evidence="13">JU1422</strain>
    </source>
</reference>
<dbReference type="AlphaFoldDB" id="A0A2G5VEV9"/>
<feature type="binding site" evidence="11">
    <location>
        <begin position="154"/>
        <end position="155"/>
    </location>
    <ligand>
        <name>S-adenosyl-L-methionine</name>
        <dbReference type="ChEBI" id="CHEBI:59789"/>
    </ligand>
</feature>
<keyword evidence="2" id="KW-0489">Methyltransferase</keyword>
<feature type="binding site" evidence="11">
    <location>
        <position position="110"/>
    </location>
    <ligand>
        <name>S-adenosyl-L-methionine</name>
        <dbReference type="ChEBI" id="CHEBI:59789"/>
    </ligand>
</feature>
<comment type="catalytic activity">
    <reaction evidence="10">
        <text>N-terminal L-alanyl-L-prolyl-L-lysyl-[protein] + 3 S-adenosyl-L-methionine = N-terminal N,N,N-trimethyl-L-alanyl-L-prolyl-L-lysyl-[protein] + 3 S-adenosyl-L-homocysteine + 3 H(+)</text>
        <dbReference type="Rhea" id="RHEA:54712"/>
        <dbReference type="Rhea" id="RHEA-COMP:13785"/>
        <dbReference type="Rhea" id="RHEA-COMP:13971"/>
        <dbReference type="ChEBI" id="CHEBI:15378"/>
        <dbReference type="ChEBI" id="CHEBI:57856"/>
        <dbReference type="ChEBI" id="CHEBI:59789"/>
        <dbReference type="ChEBI" id="CHEBI:138057"/>
        <dbReference type="ChEBI" id="CHEBI:138315"/>
        <dbReference type="EC" id="2.1.1.244"/>
    </reaction>
</comment>
<organism evidence="12 13">
    <name type="scientific">Caenorhabditis nigoni</name>
    <dbReference type="NCBI Taxonomy" id="1611254"/>
    <lineage>
        <taxon>Eukaryota</taxon>
        <taxon>Metazoa</taxon>
        <taxon>Ecdysozoa</taxon>
        <taxon>Nematoda</taxon>
        <taxon>Chromadorea</taxon>
        <taxon>Rhabditida</taxon>
        <taxon>Rhabditina</taxon>
        <taxon>Rhabditomorpha</taxon>
        <taxon>Rhabditoidea</taxon>
        <taxon>Rhabditidae</taxon>
        <taxon>Peloderinae</taxon>
        <taxon>Caenorhabditis</taxon>
    </lineage>
</organism>
<keyword evidence="4 11" id="KW-0949">S-adenosyl-L-methionine</keyword>
<feature type="binding site" evidence="11">
    <location>
        <position position="105"/>
    </location>
    <ligand>
        <name>S-adenosyl-L-methionine</name>
        <dbReference type="ChEBI" id="CHEBI:59789"/>
    </ligand>
</feature>
<dbReference type="Proteomes" id="UP000230233">
    <property type="component" value="Chromosome I"/>
</dbReference>
<evidence type="ECO:0000256" key="3">
    <source>
        <dbReference type="ARBA" id="ARBA00022679"/>
    </source>
</evidence>
<comment type="similarity">
    <text evidence="1">Belongs to the methyltransferase superfamily. NTM1 family.</text>
</comment>
<dbReference type="PIRSF" id="PIRSF016958">
    <property type="entry name" value="DUF858_MeTrfase_lik"/>
    <property type="match status" value="1"/>
</dbReference>
<dbReference type="GO" id="GO:0032259">
    <property type="term" value="P:methylation"/>
    <property type="evidence" value="ECO:0007669"/>
    <property type="project" value="UniProtKB-KW"/>
</dbReference>
<sequence>MLYLLLQYYRFIISFFSSSALFSKVSRLQGATTTSAVNMSSRLHNGNDVYEKAEEYWSRASQDVNGMLGGFEKLHTPDITVSKRFIEGLKKRNLFGSYDYALDCGAGIGRVTKHLLMPLFKKVDMEDLVEELIVSSEQYIGPDPRIGEKFIEGIQTFAPPEGRYDLIWIQWVSGHLVDEDLVAFFKRCVKGLKPGGCIVLKDNVTNHEKRLFDDEDHSWTRTEPELMEAFNGADLDMVVKTIQTGFPKEIYPVKIFALKPRRQESSDDN</sequence>
<comment type="caution">
    <text evidence="12">The sequence shown here is derived from an EMBL/GenBank/DDBJ whole genome shotgun (WGS) entry which is preliminary data.</text>
</comment>
<evidence type="ECO:0000313" key="12">
    <source>
        <dbReference type="EMBL" id="PIC50319.1"/>
    </source>
</evidence>
<dbReference type="OrthoDB" id="1298661at2759"/>